<sequence length="145" mass="16500">MTILYAFFRNQFNPYIITKTHAFDSSGVWGATVPICGAHIISGTSRINIEIKDTHLDDLCGNCSQSLTKMRENGMIPEPTITTIKRINVKNKAFRIHVKKVNGDFVGATITKSRSKVSPKTFLRINNRDEWKELNEVIKSINRYI</sequence>
<dbReference type="EMBL" id="LAZR01003030">
    <property type="protein sequence ID" value="KKN22786.1"/>
    <property type="molecule type" value="Genomic_DNA"/>
</dbReference>
<comment type="caution">
    <text evidence="1">The sequence shown here is derived from an EMBL/GenBank/DDBJ whole genome shotgun (WGS) entry which is preliminary data.</text>
</comment>
<reference evidence="1" key="1">
    <citation type="journal article" date="2015" name="Nature">
        <title>Complex archaea that bridge the gap between prokaryotes and eukaryotes.</title>
        <authorList>
            <person name="Spang A."/>
            <person name="Saw J.H."/>
            <person name="Jorgensen S.L."/>
            <person name="Zaremba-Niedzwiedzka K."/>
            <person name="Martijn J."/>
            <person name="Lind A.E."/>
            <person name="van Eijk R."/>
            <person name="Schleper C."/>
            <person name="Guy L."/>
            <person name="Ettema T.J."/>
        </authorList>
    </citation>
    <scope>NUCLEOTIDE SEQUENCE</scope>
</reference>
<protein>
    <submittedName>
        <fullName evidence="1">Uncharacterized protein</fullName>
    </submittedName>
</protein>
<accession>A0A0F9RCH2</accession>
<proteinExistence type="predicted"/>
<name>A0A0F9RCH2_9ZZZZ</name>
<dbReference type="AlphaFoldDB" id="A0A0F9RCH2"/>
<evidence type="ECO:0000313" key="1">
    <source>
        <dbReference type="EMBL" id="KKN22786.1"/>
    </source>
</evidence>
<organism evidence="1">
    <name type="scientific">marine sediment metagenome</name>
    <dbReference type="NCBI Taxonomy" id="412755"/>
    <lineage>
        <taxon>unclassified sequences</taxon>
        <taxon>metagenomes</taxon>
        <taxon>ecological metagenomes</taxon>
    </lineage>
</organism>
<gene>
    <name evidence="1" type="ORF">LCGC14_0911480</name>
</gene>